<dbReference type="Proteomes" id="UP000466864">
    <property type="component" value="Unassembled WGS sequence"/>
</dbReference>
<accession>A0A7X2PA33</accession>
<organism evidence="4 5">
    <name type="scientific">Bilifractor porci</name>
    <dbReference type="NCBI Taxonomy" id="2606636"/>
    <lineage>
        <taxon>Bacteria</taxon>
        <taxon>Bacillati</taxon>
        <taxon>Bacillota</taxon>
        <taxon>Clostridia</taxon>
        <taxon>Lachnospirales</taxon>
        <taxon>Lachnospiraceae</taxon>
        <taxon>Bilifractor</taxon>
    </lineage>
</organism>
<gene>
    <name evidence="4" type="ORF">FYJ60_11870</name>
</gene>
<feature type="domain" description="DUF6017" evidence="3">
    <location>
        <begin position="193"/>
        <end position="318"/>
    </location>
</feature>
<reference evidence="4 5" key="1">
    <citation type="submission" date="2019-08" db="EMBL/GenBank/DDBJ databases">
        <title>In-depth cultivation of the pig gut microbiome towards novel bacterial diversity and tailored functional studies.</title>
        <authorList>
            <person name="Wylensek D."/>
            <person name="Hitch T.C.A."/>
            <person name="Clavel T."/>
        </authorList>
    </citation>
    <scope>NUCLEOTIDE SEQUENCE [LARGE SCALE GENOMIC DNA]</scope>
    <source>
        <strain evidence="4 5">Oil+RF-744-WCA-WT-13</strain>
    </source>
</reference>
<keyword evidence="5" id="KW-1185">Reference proteome</keyword>
<sequence>MEFDYLHASEPDPFTFYRIPKELFDDPVFSDVSTLAKVLYGIFLDRTSLSRKKGWIDGKGNLYIIFTIRQIQDCLRIGNKYAEKLLDELENKAHLIERVRQGFGKPNLIYVKNFSVRVDAVGHFKTCPKDISGNVRKTLHDVSDGQSTNTDNSETDISETDLLLRTEGRKVQIVAESSVSDEHYTDHANSEAGRNGEESALRKAYQEHFDETAGFPWLMSEDPAGRDQLKEIRELLIDTCCSRRKEIMIGGELIRAEQVRSRFMKLGPDHIRYVMKALRDNTEMIRNMKAYLLTLLYNAPLTIQSYYQAWYNHDRAEGME</sequence>
<name>A0A7X2PA33_9FIRM</name>
<proteinExistence type="predicted"/>
<dbReference type="AlphaFoldDB" id="A0A7X2PA33"/>
<dbReference type="RefSeq" id="WP_154458900.1">
    <property type="nucleotide sequence ID" value="NZ_VUMV01000012.1"/>
</dbReference>
<evidence type="ECO:0000313" key="4">
    <source>
        <dbReference type="EMBL" id="MST82995.1"/>
    </source>
</evidence>
<feature type="region of interest" description="Disordered" evidence="1">
    <location>
        <begin position="140"/>
        <end position="159"/>
    </location>
</feature>
<evidence type="ECO:0000259" key="2">
    <source>
        <dbReference type="Pfam" id="PF06970"/>
    </source>
</evidence>
<dbReference type="Pfam" id="PF06970">
    <property type="entry name" value="RepA_N"/>
    <property type="match status" value="1"/>
</dbReference>
<protein>
    <submittedName>
        <fullName evidence="4">Replication initiator A domain-containing protein</fullName>
    </submittedName>
</protein>
<feature type="compositionally biased region" description="Basic and acidic residues" evidence="1">
    <location>
        <begin position="180"/>
        <end position="198"/>
    </location>
</feature>
<comment type="caution">
    <text evidence="4">The sequence shown here is derived from an EMBL/GenBank/DDBJ whole genome shotgun (WGS) entry which is preliminary data.</text>
</comment>
<dbReference type="InterPro" id="IPR046059">
    <property type="entry name" value="DUF6017"/>
</dbReference>
<evidence type="ECO:0000259" key="3">
    <source>
        <dbReference type="Pfam" id="PF19481"/>
    </source>
</evidence>
<dbReference type="EMBL" id="VUMV01000012">
    <property type="protein sequence ID" value="MST82995.1"/>
    <property type="molecule type" value="Genomic_DNA"/>
</dbReference>
<dbReference type="InterPro" id="IPR010724">
    <property type="entry name" value="RepA_N"/>
</dbReference>
<dbReference type="Pfam" id="PF19481">
    <property type="entry name" value="DUF6017"/>
    <property type="match status" value="1"/>
</dbReference>
<evidence type="ECO:0000256" key="1">
    <source>
        <dbReference type="SAM" id="MobiDB-lite"/>
    </source>
</evidence>
<feature type="domain" description="Replication initiator A N-terminal" evidence="2">
    <location>
        <begin position="15"/>
        <end position="89"/>
    </location>
</feature>
<evidence type="ECO:0000313" key="5">
    <source>
        <dbReference type="Proteomes" id="UP000466864"/>
    </source>
</evidence>
<feature type="region of interest" description="Disordered" evidence="1">
    <location>
        <begin position="177"/>
        <end position="198"/>
    </location>
</feature>